<dbReference type="GO" id="GO:0019310">
    <property type="term" value="P:inositol catabolic process"/>
    <property type="evidence" value="ECO:0007669"/>
    <property type="project" value="InterPro"/>
</dbReference>
<dbReference type="EC" id="1.13.99.1" evidence="7"/>
<comment type="cofactor">
    <cofactor evidence="1">
        <name>Fe cation</name>
        <dbReference type="ChEBI" id="CHEBI:24875"/>
    </cofactor>
</comment>
<dbReference type="KEGG" id="psez:HME7025_00544"/>
<keyword evidence="8" id="KW-1185">Reference proteome</keyword>
<evidence type="ECO:0000256" key="1">
    <source>
        <dbReference type="ARBA" id="ARBA00001962"/>
    </source>
</evidence>
<gene>
    <name evidence="7" type="primary">mioX</name>
    <name evidence="7" type="ORF">HME7025_00544</name>
</gene>
<dbReference type="InterPro" id="IPR007828">
    <property type="entry name" value="Inositol_oxygenase"/>
</dbReference>
<evidence type="ECO:0000256" key="6">
    <source>
        <dbReference type="ARBA" id="ARBA00023004"/>
    </source>
</evidence>
<dbReference type="GO" id="GO:0005506">
    <property type="term" value="F:iron ion binding"/>
    <property type="evidence" value="ECO:0007669"/>
    <property type="project" value="InterPro"/>
</dbReference>
<sequence>METTIAKEKSEFRNYEQGDITAAVKEHYRKMRSRQTYDYVQRMKKKYLTFERPMDLWDMMERLNALVDVSDPDLNLPNVIHLLQTAEGLRAEGRPDWMQLVGLIHDLGKAMYLFGSDEDGTSQAEQWGLVGDVFAVGCKFPDSCVYPEFNALNPDSLVDLYNTDLGVYAPGCGLDNLELAWGHDEYLYQVLKNHKDNKIPHAGMVMVRYHSFYPWHTGGAYKQFMTAEDEQYLDWIKDFNKYDLYTKSPKVPDYNELKPYYEPIVEKYLGKGPIYW</sequence>
<keyword evidence="6" id="KW-0408">Iron</keyword>
<dbReference type="SUPFAM" id="SSF109604">
    <property type="entry name" value="HD-domain/PDEase-like"/>
    <property type="match status" value="1"/>
</dbReference>
<proteinExistence type="predicted"/>
<dbReference type="Pfam" id="PF05153">
    <property type="entry name" value="MIOX"/>
    <property type="match status" value="1"/>
</dbReference>
<keyword evidence="3" id="KW-0963">Cytoplasm</keyword>
<dbReference type="EMBL" id="CP029346">
    <property type="protein sequence ID" value="AWL08416.1"/>
    <property type="molecule type" value="Genomic_DNA"/>
</dbReference>
<dbReference type="Proteomes" id="UP000245468">
    <property type="component" value="Chromosome"/>
</dbReference>
<evidence type="ECO:0000313" key="8">
    <source>
        <dbReference type="Proteomes" id="UP000245468"/>
    </source>
</evidence>
<dbReference type="RefSeq" id="WP_109324940.1">
    <property type="nucleotide sequence ID" value="NZ_CP029346.1"/>
</dbReference>
<dbReference type="PANTHER" id="PTHR12588:SF0">
    <property type="entry name" value="INOSITOL OXYGENASE"/>
    <property type="match status" value="1"/>
</dbReference>
<dbReference type="GO" id="GO:0050113">
    <property type="term" value="F:inositol oxygenase activity"/>
    <property type="evidence" value="ECO:0007669"/>
    <property type="project" value="UniProtKB-EC"/>
</dbReference>
<reference evidence="8" key="1">
    <citation type="submission" date="2018-05" db="EMBL/GenBank/DDBJ databases">
        <title>Pseudarcicella sp. HME7025 Genome sequencing and assembly.</title>
        <authorList>
            <person name="Kim H."/>
            <person name="Kang H."/>
            <person name="Joh K."/>
        </authorList>
    </citation>
    <scope>NUCLEOTIDE SEQUENCE [LARGE SCALE GENOMIC DNA]</scope>
    <source>
        <strain evidence="8">HME7025</strain>
    </source>
</reference>
<evidence type="ECO:0000256" key="3">
    <source>
        <dbReference type="ARBA" id="ARBA00022490"/>
    </source>
</evidence>
<organism evidence="7 8">
    <name type="scientific">Aquirufa nivalisilvae</name>
    <dbReference type="NCBI Taxonomy" id="2516557"/>
    <lineage>
        <taxon>Bacteria</taxon>
        <taxon>Pseudomonadati</taxon>
        <taxon>Bacteroidota</taxon>
        <taxon>Cytophagia</taxon>
        <taxon>Cytophagales</taxon>
        <taxon>Flectobacillaceae</taxon>
        <taxon>Aquirufa</taxon>
    </lineage>
</organism>
<evidence type="ECO:0000313" key="7">
    <source>
        <dbReference type="EMBL" id="AWL08416.1"/>
    </source>
</evidence>
<protein>
    <submittedName>
        <fullName evidence="7">Inositol oxygenase</fullName>
        <ecNumber evidence="7">1.13.99.1</ecNumber>
    </submittedName>
</protein>
<keyword evidence="4" id="KW-0479">Metal-binding</keyword>
<keyword evidence="5 7" id="KW-0560">Oxidoreductase</keyword>
<dbReference type="PANTHER" id="PTHR12588">
    <property type="entry name" value="MYOINOSITOL OXYGENASE"/>
    <property type="match status" value="1"/>
</dbReference>
<comment type="subcellular location">
    <subcellularLocation>
        <location evidence="2">Cytoplasm</location>
    </subcellularLocation>
</comment>
<name>A0A2S2DSR3_9BACT</name>
<evidence type="ECO:0000256" key="2">
    <source>
        <dbReference type="ARBA" id="ARBA00004496"/>
    </source>
</evidence>
<dbReference type="OrthoDB" id="1410477at2"/>
<evidence type="ECO:0000256" key="4">
    <source>
        <dbReference type="ARBA" id="ARBA00022723"/>
    </source>
</evidence>
<dbReference type="GO" id="GO:0005737">
    <property type="term" value="C:cytoplasm"/>
    <property type="evidence" value="ECO:0007669"/>
    <property type="project" value="UniProtKB-SubCell"/>
</dbReference>
<dbReference type="AlphaFoldDB" id="A0A2S2DSR3"/>
<evidence type="ECO:0000256" key="5">
    <source>
        <dbReference type="ARBA" id="ARBA00023002"/>
    </source>
</evidence>
<accession>A0A2S2DSR3</accession>